<evidence type="ECO:0000313" key="2">
    <source>
        <dbReference type="Proteomes" id="UP001148629"/>
    </source>
</evidence>
<proteinExistence type="predicted"/>
<name>A0ACC1RWA6_9HYPO</name>
<accession>A0ACC1RWA6</accession>
<dbReference type="Proteomes" id="UP001148629">
    <property type="component" value="Unassembled WGS sequence"/>
</dbReference>
<protein>
    <submittedName>
        <fullName evidence="1">Uncharacterized protein</fullName>
    </submittedName>
</protein>
<evidence type="ECO:0000313" key="1">
    <source>
        <dbReference type="EMBL" id="KAJ3527059.1"/>
    </source>
</evidence>
<comment type="caution">
    <text evidence="1">The sequence shown here is derived from an EMBL/GenBank/DDBJ whole genome shotgun (WGS) entry which is preliminary data.</text>
</comment>
<reference evidence="1" key="1">
    <citation type="submission" date="2022-08" db="EMBL/GenBank/DDBJ databases">
        <title>Genome Sequence of Fusarium decemcellulare.</title>
        <authorList>
            <person name="Buettner E."/>
        </authorList>
    </citation>
    <scope>NUCLEOTIDE SEQUENCE</scope>
    <source>
        <strain evidence="1">Babe19</strain>
    </source>
</reference>
<organism evidence="1 2">
    <name type="scientific">Fusarium decemcellulare</name>
    <dbReference type="NCBI Taxonomy" id="57161"/>
    <lineage>
        <taxon>Eukaryota</taxon>
        <taxon>Fungi</taxon>
        <taxon>Dikarya</taxon>
        <taxon>Ascomycota</taxon>
        <taxon>Pezizomycotina</taxon>
        <taxon>Sordariomycetes</taxon>
        <taxon>Hypocreomycetidae</taxon>
        <taxon>Hypocreales</taxon>
        <taxon>Nectriaceae</taxon>
        <taxon>Fusarium</taxon>
        <taxon>Fusarium decemcellulare species complex</taxon>
    </lineage>
</organism>
<gene>
    <name evidence="1" type="ORF">NM208_g10896</name>
</gene>
<sequence length="478" mass="52696">MIPRPSAFLVAAGTLAVSSLVEANPIKQVEKDVIVVGGGAGGAYAAVLLAQDHGQDIALIEKDSLLGGPVHTWIDPETGIPYELGVEAFLDYGKARQFFERFNVPYTTAGNRDQSQDRYADFKTGEWINYTAPTADEQTEAFHRYVKATEPYENIMLDGLWNFPTPDKIPEELLIPFGDFAKKHGFEAAVPTIWRDSAVGLGDVKIQPTFFALQSYPAPMARVYIGEGQVLSAASHRNQDLYDAVADALGDSVYYNSVVVSSKRTSKGVSVTAKTSDGQLTRINAKRLLIAIPPVPENLAPFDLDKHERSIVAKTHHSKVFAGGVTASKIPFNTTIKNVVPTSNNWLDYPDLDFLQWFKGMNATNNNHKVMAFSDEDLDIDGARALVEESYKKLLEAGSLEGGDADLEWITWEDRGGANVRSSLEDLKAGWVQELYSLQGRRSTWYTGAAWSVQLHTPTWAFSETVVSRLIKSLEEED</sequence>
<dbReference type="EMBL" id="JANRMS010001621">
    <property type="protein sequence ID" value="KAJ3527059.1"/>
    <property type="molecule type" value="Genomic_DNA"/>
</dbReference>
<keyword evidence="2" id="KW-1185">Reference proteome</keyword>